<feature type="transmembrane region" description="Helical" evidence="6">
    <location>
        <begin position="484"/>
        <end position="510"/>
    </location>
</feature>
<dbReference type="PANTHER" id="PTHR10283">
    <property type="entry name" value="SOLUTE CARRIER FAMILY 13 MEMBER"/>
    <property type="match status" value="1"/>
</dbReference>
<keyword evidence="3 6" id="KW-0812">Transmembrane</keyword>
<reference evidence="8 9" key="1">
    <citation type="submission" date="2016-02" db="EMBL/GenBank/DDBJ databases">
        <title>Discovery of a natural microsporidian pathogen with a broad tissue tropism in Caenorhabditis elegans.</title>
        <authorList>
            <person name="Luallen R.J."/>
            <person name="Reinke A.W."/>
            <person name="Tong L."/>
            <person name="Botts M.R."/>
            <person name="Felix M.-A."/>
            <person name="Troemel E.R."/>
        </authorList>
    </citation>
    <scope>NUCLEOTIDE SEQUENCE [LARGE SCALE GENOMIC DNA]</scope>
    <source>
        <strain evidence="8 9">JUm2807</strain>
    </source>
</reference>
<protein>
    <submittedName>
        <fullName evidence="8">Phosphate transporter</fullName>
    </submittedName>
</protein>
<feature type="transmembrane region" description="Helical" evidence="6">
    <location>
        <begin position="138"/>
        <end position="158"/>
    </location>
</feature>
<keyword evidence="9" id="KW-1185">Reference proteome</keyword>
<dbReference type="Pfam" id="PF03600">
    <property type="entry name" value="CitMHS"/>
    <property type="match status" value="1"/>
</dbReference>
<evidence type="ECO:0000256" key="2">
    <source>
        <dbReference type="ARBA" id="ARBA00022448"/>
    </source>
</evidence>
<dbReference type="PANTHER" id="PTHR10283:SF92">
    <property type="entry name" value="LOW-AFFINITY PHOSPHATE TRANSPORTER PHO91"/>
    <property type="match status" value="1"/>
</dbReference>
<evidence type="ECO:0000256" key="6">
    <source>
        <dbReference type="SAM" id="Phobius"/>
    </source>
</evidence>
<dbReference type="GO" id="GO:0005886">
    <property type="term" value="C:plasma membrane"/>
    <property type="evidence" value="ECO:0007669"/>
    <property type="project" value="TreeGrafter"/>
</dbReference>
<dbReference type="AlphaFoldDB" id="A0A177EIE3"/>
<dbReference type="Proteomes" id="UP000185944">
    <property type="component" value="Unassembled WGS sequence"/>
</dbReference>
<dbReference type="VEuPathDB" id="MicrosporidiaDB:NEDG_00219"/>
<gene>
    <name evidence="8" type="ORF">NEDG_00219</name>
</gene>
<feature type="transmembrane region" description="Helical" evidence="6">
    <location>
        <begin position="215"/>
        <end position="234"/>
    </location>
</feature>
<sequence length="512" mass="53532">MFSAASKNASGSVSAVLGTESFSSEIQSKNFVFPVQVPKKEKEIDGKSLLLAAFILGCGVCAYAGGHVLVGPIFRSDKALLCAVISLMATLLWAFHLLPLEVTSLGLIPVIVFSGILAPEMPGLSVVVFSCGKMLGLCVSRVAMLLMGSCLLSAYFEAHGGGKMILPYLVGKGDDSSVLFKTMFFSVVLSSLMSNVAAPIIILSVMQTASFVPHPATVIGIAMGANLGGMLLPISSPQSVLGSSYMGAGWLEWLAFSVPTVLVCFLAGYVAIHLILLPNQSFGWGLLSSEDSPEDSAAPREASETAPGGAVEWKIVLATVVSVVCWAVSSSSKNSRFFCAVPILLLSLSKGSSRVFNRKTLEILSIAIAGTALGEGIATTGVLEDAIQSAIAYTDNHSLAFMVVVLSFLMLGISCLVCHTVSAVVLLPIFQKVGAALNREQLILATASLACSCGMALPTSGFPNIIASSYKGPDNRRIISTRTFVALGSLFTVFSWGVILTLGVFVMGLIGY</sequence>
<comment type="caution">
    <text evidence="8">The sequence shown here is derived from an EMBL/GenBank/DDBJ whole genome shotgun (WGS) entry which is preliminary data.</text>
</comment>
<dbReference type="EMBL" id="LTDL01000014">
    <property type="protein sequence ID" value="OAG31744.1"/>
    <property type="molecule type" value="Genomic_DNA"/>
</dbReference>
<keyword evidence="5 6" id="KW-0472">Membrane</keyword>
<feature type="transmembrane region" description="Helical" evidence="6">
    <location>
        <begin position="49"/>
        <end position="70"/>
    </location>
</feature>
<evidence type="ECO:0000313" key="9">
    <source>
        <dbReference type="Proteomes" id="UP000185944"/>
    </source>
</evidence>
<dbReference type="STRING" id="1805483.A0A177EIE3"/>
<dbReference type="RefSeq" id="XP_067545345.1">
    <property type="nucleotide sequence ID" value="XM_067687637.1"/>
</dbReference>
<accession>A0A177EIE3</accession>
<dbReference type="OrthoDB" id="10260443at2759"/>
<keyword evidence="4 6" id="KW-1133">Transmembrane helix</keyword>
<proteinExistence type="predicted"/>
<dbReference type="GO" id="GO:0006797">
    <property type="term" value="P:polyphosphate metabolic process"/>
    <property type="evidence" value="ECO:0007669"/>
    <property type="project" value="TreeGrafter"/>
</dbReference>
<evidence type="ECO:0000313" key="8">
    <source>
        <dbReference type="EMBL" id="OAG31744.1"/>
    </source>
</evidence>
<dbReference type="GO" id="GO:0006817">
    <property type="term" value="P:phosphate ion transport"/>
    <property type="evidence" value="ECO:0007669"/>
    <property type="project" value="TreeGrafter"/>
</dbReference>
<comment type="subcellular location">
    <subcellularLocation>
        <location evidence="1">Membrane</location>
        <topology evidence="1">Multi-pass membrane protein</topology>
    </subcellularLocation>
</comment>
<evidence type="ECO:0000259" key="7">
    <source>
        <dbReference type="Pfam" id="PF03600"/>
    </source>
</evidence>
<name>A0A177EIE3_9MICR</name>
<evidence type="ECO:0000256" key="4">
    <source>
        <dbReference type="ARBA" id="ARBA00022989"/>
    </source>
</evidence>
<feature type="domain" description="Citrate transporter-like" evidence="7">
    <location>
        <begin position="91"/>
        <end position="408"/>
    </location>
</feature>
<evidence type="ECO:0000256" key="1">
    <source>
        <dbReference type="ARBA" id="ARBA00004141"/>
    </source>
</evidence>
<dbReference type="GO" id="GO:0005315">
    <property type="term" value="F:phosphate transmembrane transporter activity"/>
    <property type="evidence" value="ECO:0007669"/>
    <property type="project" value="TreeGrafter"/>
</dbReference>
<dbReference type="InterPro" id="IPR004680">
    <property type="entry name" value="Cit_transptr-like_dom"/>
</dbReference>
<feature type="transmembrane region" description="Helical" evidence="6">
    <location>
        <begin position="110"/>
        <end position="131"/>
    </location>
</feature>
<feature type="transmembrane region" description="Helical" evidence="6">
    <location>
        <begin position="79"/>
        <end position="98"/>
    </location>
</feature>
<dbReference type="GeneID" id="93646569"/>
<evidence type="ECO:0000256" key="3">
    <source>
        <dbReference type="ARBA" id="ARBA00022692"/>
    </source>
</evidence>
<evidence type="ECO:0000256" key="5">
    <source>
        <dbReference type="ARBA" id="ARBA00023136"/>
    </source>
</evidence>
<keyword evidence="2" id="KW-0813">Transport</keyword>
<feature type="transmembrane region" description="Helical" evidence="6">
    <location>
        <begin position="399"/>
        <end position="430"/>
    </location>
</feature>
<feature type="transmembrane region" description="Helical" evidence="6">
    <location>
        <begin position="178"/>
        <end position="203"/>
    </location>
</feature>
<organism evidence="8 9">
    <name type="scientific">Nematocida displodere</name>
    <dbReference type="NCBI Taxonomy" id="1805483"/>
    <lineage>
        <taxon>Eukaryota</taxon>
        <taxon>Fungi</taxon>
        <taxon>Fungi incertae sedis</taxon>
        <taxon>Microsporidia</taxon>
        <taxon>Nematocida</taxon>
    </lineage>
</organism>
<feature type="transmembrane region" description="Helical" evidence="6">
    <location>
        <begin position="254"/>
        <end position="277"/>
    </location>
</feature>